<gene>
    <name evidence="2" type="ORF">J7S78_13850</name>
</gene>
<dbReference type="Pfam" id="PF13708">
    <property type="entry name" value="DUF4942"/>
    <property type="match status" value="1"/>
</dbReference>
<proteinExistence type="predicted"/>
<accession>A0AAP2BIH2</accession>
<protein>
    <submittedName>
        <fullName evidence="2">DUF4942 domain-containing protein</fullName>
    </submittedName>
</protein>
<dbReference type="PRINTS" id="PR00507">
    <property type="entry name" value="N12N6MTFRASE"/>
</dbReference>
<dbReference type="Gene3D" id="3.40.50.150">
    <property type="entry name" value="Vaccinia Virus protein VP39"/>
    <property type="match status" value="1"/>
</dbReference>
<dbReference type="InterPro" id="IPR031339">
    <property type="entry name" value="DUF4942"/>
</dbReference>
<comment type="caution">
    <text evidence="2">The sequence shown here is derived from an EMBL/GenBank/DDBJ whole genome shotgun (WGS) entry which is preliminary data.</text>
</comment>
<dbReference type="Proteomes" id="UP000673434">
    <property type="component" value="Unassembled WGS sequence"/>
</dbReference>
<dbReference type="SUPFAM" id="SSF53335">
    <property type="entry name" value="S-adenosyl-L-methionine-dependent methyltransferases"/>
    <property type="match status" value="1"/>
</dbReference>
<sequence>MMSTLMIIDDYKTDCTTYAGFGCINDVRNLVEEYSVLKKQIVELHSKVMGNRYGEAFSYFVTAAGQNSLHETLRIERFFDLERAMCALDQDFWNRLINVINVNNFMPAAKREQWFDDLDRWRKADKLSLQNVKPLPFELETVLITAKSLSDERKYFFSEMVDGIFKKLSPMHFTNKSEGFSMRMIVANVMPSIDRHYDNQEYINDLRKVIGLMLGREGAESVSSNNLFDDLQKYYGEWVSIDGDSLSLKPHKNGTVHVQISQDIADALNVVLAYRYPNIIPFKKKRGEKRRVSNFITDKQYSLYSDILPFAVSNYFGELARSKSSKSVVTIDGEDRYEYFLPGSYLHSVATNDVVERVFLMIGGCKDEERKNCYCFDFNPEPVFEYLFINGTLPDQDSHQFYPTKGDVRQRAVDLAEVCESHSVLEPNAGFGDFLAPLPGKLHVTAIEIHPVAAATLRAKGYNTIQGDFLGIKPTDTGLFDRVLMNPPYSEGRWSHHLLHALSFIKPGGRLVAVLPASATSSTKVDAIRETYGVSFSDEFTRAFEGAMISVTIITIDRYEQ</sequence>
<organism evidence="2 3">
    <name type="scientific">Klebsiella oxytoca</name>
    <dbReference type="NCBI Taxonomy" id="571"/>
    <lineage>
        <taxon>Bacteria</taxon>
        <taxon>Pseudomonadati</taxon>
        <taxon>Pseudomonadota</taxon>
        <taxon>Gammaproteobacteria</taxon>
        <taxon>Enterobacterales</taxon>
        <taxon>Enterobacteriaceae</taxon>
        <taxon>Klebsiella/Raoultella group</taxon>
        <taxon>Klebsiella</taxon>
    </lineage>
</organism>
<dbReference type="EMBL" id="JAGKON010000013">
    <property type="protein sequence ID" value="MBQ0600877.1"/>
    <property type="molecule type" value="Genomic_DNA"/>
</dbReference>
<evidence type="ECO:0000313" key="3">
    <source>
        <dbReference type="Proteomes" id="UP000673434"/>
    </source>
</evidence>
<feature type="domain" description="DUF4942" evidence="1">
    <location>
        <begin position="87"/>
        <end position="277"/>
    </location>
</feature>
<dbReference type="InterPro" id="IPR029063">
    <property type="entry name" value="SAM-dependent_MTases_sf"/>
</dbReference>
<name>A0AAP2BIH2_KLEOX</name>
<dbReference type="AlphaFoldDB" id="A0AAP2BIH2"/>
<dbReference type="CDD" id="cd02440">
    <property type="entry name" value="AdoMet_MTases"/>
    <property type="match status" value="1"/>
</dbReference>
<evidence type="ECO:0000313" key="2">
    <source>
        <dbReference type="EMBL" id="MBQ0600877.1"/>
    </source>
</evidence>
<keyword evidence="3" id="KW-1185">Reference proteome</keyword>
<evidence type="ECO:0000259" key="1">
    <source>
        <dbReference type="Pfam" id="PF13708"/>
    </source>
</evidence>
<dbReference type="RefSeq" id="WP_210846280.1">
    <property type="nucleotide sequence ID" value="NZ_JAGKON010000013.1"/>
</dbReference>
<reference evidence="2 3" key="1">
    <citation type="submission" date="2021-03" db="EMBL/GenBank/DDBJ databases">
        <authorList>
            <person name="Stanton E."/>
        </authorList>
    </citation>
    <scope>NUCLEOTIDE SEQUENCE [LARGE SCALE GENOMIC DNA]</scope>
    <source>
        <strain evidence="2 3">2020EL-00037</strain>
    </source>
</reference>